<dbReference type="Proteomes" id="UP001054945">
    <property type="component" value="Unassembled WGS sequence"/>
</dbReference>
<dbReference type="AlphaFoldDB" id="A0AAV4WAS6"/>
<protein>
    <submittedName>
        <fullName evidence="1">Uncharacterized protein</fullName>
    </submittedName>
</protein>
<gene>
    <name evidence="1" type="ORF">CEXT_145741</name>
</gene>
<evidence type="ECO:0000313" key="2">
    <source>
        <dbReference type="Proteomes" id="UP001054945"/>
    </source>
</evidence>
<reference evidence="1 2" key="1">
    <citation type="submission" date="2021-06" db="EMBL/GenBank/DDBJ databases">
        <title>Caerostris extrusa draft genome.</title>
        <authorList>
            <person name="Kono N."/>
            <person name="Arakawa K."/>
        </authorList>
    </citation>
    <scope>NUCLEOTIDE SEQUENCE [LARGE SCALE GENOMIC DNA]</scope>
</reference>
<comment type="caution">
    <text evidence="1">The sequence shown here is derived from an EMBL/GenBank/DDBJ whole genome shotgun (WGS) entry which is preliminary data.</text>
</comment>
<dbReference type="EMBL" id="BPLR01015853">
    <property type="protein sequence ID" value="GIY79175.1"/>
    <property type="molecule type" value="Genomic_DNA"/>
</dbReference>
<accession>A0AAV4WAS6</accession>
<evidence type="ECO:0000313" key="1">
    <source>
        <dbReference type="EMBL" id="GIY79175.1"/>
    </source>
</evidence>
<proteinExistence type="predicted"/>
<keyword evidence="2" id="KW-1185">Reference proteome</keyword>
<organism evidence="1 2">
    <name type="scientific">Caerostris extrusa</name>
    <name type="common">Bark spider</name>
    <name type="synonym">Caerostris bankana</name>
    <dbReference type="NCBI Taxonomy" id="172846"/>
    <lineage>
        <taxon>Eukaryota</taxon>
        <taxon>Metazoa</taxon>
        <taxon>Ecdysozoa</taxon>
        <taxon>Arthropoda</taxon>
        <taxon>Chelicerata</taxon>
        <taxon>Arachnida</taxon>
        <taxon>Araneae</taxon>
        <taxon>Araneomorphae</taxon>
        <taxon>Entelegynae</taxon>
        <taxon>Araneoidea</taxon>
        <taxon>Araneidae</taxon>
        <taxon>Caerostris</taxon>
    </lineage>
</organism>
<sequence length="88" mass="10112">MEFVVPLSRFDEVLQKILQSVPPKRCFSTTGLVVFRFRELFVQRTEFVGPLSRFDEVSKILQSVPPKDAFPLLGLLFSLLESFCGEEE</sequence>
<name>A0AAV4WAS6_CAEEX</name>